<sequence length="831" mass="91800">MANLHDCLQRAVDAGELDQIRADEAKSEFDQLVERYGQAMPFHQAEATAALHLKEATQKARRSRRHAVLNQLQSMVRLRHMVQTADDPALALRSMIERIEGGGFKGESVQSLSEAYIRSVNAGLNDVLPEVRRNLIGNNRKPALLRDIVRELHGDASGSEMAAALAEKVRHQQKRMRQMFNAHGGDIGEIDDYGLAHSHDAVRLRKAGFEAWAEKAAPLLDWHRMIDKRSDQPFAAAPGQRPDPVREREHLAQLYENIVTEGWNTREPSMAMGGKALYNRRADPRHMHFRNGSAWMEYNEAFGRSDPFTAMIGQLHGMARDVAMMRVLGPNPKLGLEYATQVAKKRAISAQDFDLGGRVDKAGKLAQTMLGHIDGSANEVYSEGWARFFSSTRQVLTSIQLGSAALSAVTDLQTMRVASSAMGLNPNNVMARQVQLLASSATRETARRMGYVADTLAQAGSAAARYTGEIVSGEFAERLTGFTMRASGLAHWTDVNRIAFQMEFAGYMAENAARGFDQIEPPLRRLFEERGITARDWDLLRAPDTLFNTDTGADFLSPFHWLEHQSSLPRAEAEGLAMRLQMAIEEQMEFAVPSATVEGRARMIGSSEAGTFFGELLRSTAMYKSFSVSLTLNQYRRFMALPSPMSRAVYAARMITGLTILGGVAVQLKELSKGNDPRPMDNMKFWAAAGFQGGGLGIFGDFFASETSRAGGGLAETLAGPVAGLAGDIIRPISSNVVRAAEGKDLLLGRDAANFIRYNTPVASSLWYGRVAFDRIVADQVQSFLDPEADAVWRRQMRRREREYGTRTFWPRGEPVPERGPDISNALGGSR</sequence>
<dbReference type="RefSeq" id="WP_092368702.1">
    <property type="nucleotide sequence ID" value="NZ_BMGV01000008.1"/>
</dbReference>
<evidence type="ECO:0000313" key="2">
    <source>
        <dbReference type="EMBL" id="SEJ91771.1"/>
    </source>
</evidence>
<dbReference type="EMBL" id="FNYD01000008">
    <property type="protein sequence ID" value="SEJ91771.1"/>
    <property type="molecule type" value="Genomic_DNA"/>
</dbReference>
<keyword evidence="3" id="KW-1185">Reference proteome</keyword>
<dbReference type="Proteomes" id="UP000199379">
    <property type="component" value="Unassembled WGS sequence"/>
</dbReference>
<evidence type="ECO:0000313" key="3">
    <source>
        <dbReference type="Proteomes" id="UP000199379"/>
    </source>
</evidence>
<proteinExistence type="predicted"/>
<evidence type="ECO:0000256" key="1">
    <source>
        <dbReference type="SAM" id="MobiDB-lite"/>
    </source>
</evidence>
<gene>
    <name evidence="2" type="ORF">SAMN05444007_108257</name>
</gene>
<organism evidence="2 3">
    <name type="scientific">Cribrihabitans marinus</name>
    <dbReference type="NCBI Taxonomy" id="1227549"/>
    <lineage>
        <taxon>Bacteria</taxon>
        <taxon>Pseudomonadati</taxon>
        <taxon>Pseudomonadota</taxon>
        <taxon>Alphaproteobacteria</taxon>
        <taxon>Rhodobacterales</taxon>
        <taxon>Paracoccaceae</taxon>
        <taxon>Cribrihabitans</taxon>
    </lineage>
</organism>
<dbReference type="AlphaFoldDB" id="A0A1H7CQA9"/>
<dbReference type="OrthoDB" id="6576970at2"/>
<reference evidence="2 3" key="1">
    <citation type="submission" date="2016-10" db="EMBL/GenBank/DDBJ databases">
        <authorList>
            <person name="de Groot N.N."/>
        </authorList>
    </citation>
    <scope>NUCLEOTIDE SEQUENCE [LARGE SCALE GENOMIC DNA]</scope>
    <source>
        <strain evidence="2 3">DSM 29340</strain>
    </source>
</reference>
<name>A0A1H7CQA9_9RHOB</name>
<protein>
    <submittedName>
        <fullName evidence="2">Uncharacterized protein</fullName>
    </submittedName>
</protein>
<accession>A0A1H7CQA9</accession>
<dbReference type="STRING" id="1227549.SAMN05444007_108257"/>
<feature type="region of interest" description="Disordered" evidence="1">
    <location>
        <begin position="808"/>
        <end position="831"/>
    </location>
</feature>